<evidence type="ECO:0000313" key="3">
    <source>
        <dbReference type="Proteomes" id="UP000828390"/>
    </source>
</evidence>
<keyword evidence="1" id="KW-0812">Transmembrane</keyword>
<reference evidence="2" key="1">
    <citation type="journal article" date="2019" name="bioRxiv">
        <title>The Genome of the Zebra Mussel, Dreissena polymorpha: A Resource for Invasive Species Research.</title>
        <authorList>
            <person name="McCartney M.A."/>
            <person name="Auch B."/>
            <person name="Kono T."/>
            <person name="Mallez S."/>
            <person name="Zhang Y."/>
            <person name="Obille A."/>
            <person name="Becker A."/>
            <person name="Abrahante J.E."/>
            <person name="Garbe J."/>
            <person name="Badalamenti J.P."/>
            <person name="Herman A."/>
            <person name="Mangelson H."/>
            <person name="Liachko I."/>
            <person name="Sullivan S."/>
            <person name="Sone E.D."/>
            <person name="Koren S."/>
            <person name="Silverstein K.A.T."/>
            <person name="Beckman K.B."/>
            <person name="Gohl D.M."/>
        </authorList>
    </citation>
    <scope>NUCLEOTIDE SEQUENCE</scope>
    <source>
        <strain evidence="2">Duluth1</strain>
        <tissue evidence="2">Whole animal</tissue>
    </source>
</reference>
<reference evidence="2" key="2">
    <citation type="submission" date="2020-11" db="EMBL/GenBank/DDBJ databases">
        <authorList>
            <person name="McCartney M.A."/>
            <person name="Auch B."/>
            <person name="Kono T."/>
            <person name="Mallez S."/>
            <person name="Becker A."/>
            <person name="Gohl D.M."/>
            <person name="Silverstein K.A.T."/>
            <person name="Koren S."/>
            <person name="Bechman K.B."/>
            <person name="Herman A."/>
            <person name="Abrahante J.E."/>
            <person name="Garbe J."/>
        </authorList>
    </citation>
    <scope>NUCLEOTIDE SEQUENCE</scope>
    <source>
        <strain evidence="2">Duluth1</strain>
        <tissue evidence="2">Whole animal</tissue>
    </source>
</reference>
<proteinExistence type="predicted"/>
<keyword evidence="1" id="KW-1133">Transmembrane helix</keyword>
<protein>
    <submittedName>
        <fullName evidence="2">Uncharacterized protein</fullName>
    </submittedName>
</protein>
<name>A0A9D3YSS8_DREPO</name>
<keyword evidence="3" id="KW-1185">Reference proteome</keyword>
<feature type="transmembrane region" description="Helical" evidence="1">
    <location>
        <begin position="37"/>
        <end position="57"/>
    </location>
</feature>
<organism evidence="2 3">
    <name type="scientific">Dreissena polymorpha</name>
    <name type="common">Zebra mussel</name>
    <name type="synonym">Mytilus polymorpha</name>
    <dbReference type="NCBI Taxonomy" id="45954"/>
    <lineage>
        <taxon>Eukaryota</taxon>
        <taxon>Metazoa</taxon>
        <taxon>Spiralia</taxon>
        <taxon>Lophotrochozoa</taxon>
        <taxon>Mollusca</taxon>
        <taxon>Bivalvia</taxon>
        <taxon>Autobranchia</taxon>
        <taxon>Heteroconchia</taxon>
        <taxon>Euheterodonta</taxon>
        <taxon>Imparidentia</taxon>
        <taxon>Neoheterodontei</taxon>
        <taxon>Myida</taxon>
        <taxon>Dreissenoidea</taxon>
        <taxon>Dreissenidae</taxon>
        <taxon>Dreissena</taxon>
    </lineage>
</organism>
<evidence type="ECO:0000313" key="2">
    <source>
        <dbReference type="EMBL" id="KAH3704500.1"/>
    </source>
</evidence>
<keyword evidence="1" id="KW-0472">Membrane</keyword>
<sequence length="73" mass="7991">MDLTLLQANNVTWLSNVTLNVTSSSDADIGYLTTMRFLLFPLAVGLSFAIGLGCNIIRRRCSGESGYDLVDYL</sequence>
<comment type="caution">
    <text evidence="2">The sequence shown here is derived from an EMBL/GenBank/DDBJ whole genome shotgun (WGS) entry which is preliminary data.</text>
</comment>
<accession>A0A9D3YSS8</accession>
<gene>
    <name evidence="2" type="ORF">DPMN_079556</name>
</gene>
<dbReference type="Proteomes" id="UP000828390">
    <property type="component" value="Unassembled WGS sequence"/>
</dbReference>
<dbReference type="EMBL" id="JAIWYP010000015">
    <property type="protein sequence ID" value="KAH3704500.1"/>
    <property type="molecule type" value="Genomic_DNA"/>
</dbReference>
<dbReference type="AlphaFoldDB" id="A0A9D3YSS8"/>
<evidence type="ECO:0000256" key="1">
    <source>
        <dbReference type="SAM" id="Phobius"/>
    </source>
</evidence>